<reference evidence="1 2" key="1">
    <citation type="submission" date="2014-09" db="EMBL/GenBank/DDBJ databases">
        <title>A draft genome sequence for Xanthomonas axonopodis pv. vasculorum NCPPB 900.</title>
        <authorList>
            <person name="Harrison J."/>
            <person name="Studholme D.J."/>
        </authorList>
    </citation>
    <scope>NUCLEOTIDE SEQUENCE [LARGE SCALE GENOMIC DNA]</scope>
    <source>
        <strain evidence="1 2">NCPPB 900</strain>
    </source>
</reference>
<dbReference type="Pfam" id="PF00903">
    <property type="entry name" value="Glyoxalase"/>
    <property type="match status" value="1"/>
</dbReference>
<dbReference type="AlphaFoldDB" id="A0A098PZ88"/>
<dbReference type="eggNOG" id="COG0346">
    <property type="taxonomic scope" value="Bacteria"/>
</dbReference>
<sequence length="129" mass="13591">MSTIDHIGLACSDLQTSSAFYQAALAPLGITLLVELTAAQTGGRAHAGFGTERPFLWLGSHAQTPGTTHLALTATDRDSVDAFHRAALAAGGRDHGAPGLRPHYHAHYYSAFVLDPDGNNYEAVCHLPA</sequence>
<dbReference type="PROSITE" id="PS51819">
    <property type="entry name" value="VOC"/>
    <property type="match status" value="1"/>
</dbReference>
<dbReference type="EMBL" id="JPHD02000063">
    <property type="protein sequence ID" value="KGE52474.1"/>
    <property type="molecule type" value="Genomic_DNA"/>
</dbReference>
<dbReference type="CDD" id="cd07262">
    <property type="entry name" value="VOC_like"/>
    <property type="match status" value="1"/>
</dbReference>
<dbReference type="HOGENOM" id="CLU_046006_6_1_6"/>
<gene>
    <name evidence="1" type="ORF">GW15_0208325</name>
</gene>
<dbReference type="STRING" id="325777.GW15_0208325"/>
<dbReference type="Gene3D" id="3.10.180.10">
    <property type="entry name" value="2,3-Dihydroxybiphenyl 1,2-Dioxygenase, domain 1"/>
    <property type="match status" value="1"/>
</dbReference>
<dbReference type="PANTHER" id="PTHR35006:SF2">
    <property type="entry name" value="GLYOXALASE FAMILY PROTEIN (AFU_ORTHOLOGUE AFUA_5G14830)"/>
    <property type="match status" value="1"/>
</dbReference>
<dbReference type="SUPFAM" id="SSF54593">
    <property type="entry name" value="Glyoxalase/Bleomycin resistance protein/Dihydroxybiphenyl dioxygenase"/>
    <property type="match status" value="1"/>
</dbReference>
<dbReference type="GeneID" id="58003540"/>
<organism evidence="1 2">
    <name type="scientific">Xanthomonas axonopodis pv. vasculorum</name>
    <dbReference type="NCBI Taxonomy" id="325777"/>
    <lineage>
        <taxon>Bacteria</taxon>
        <taxon>Pseudomonadati</taxon>
        <taxon>Pseudomonadota</taxon>
        <taxon>Gammaproteobacteria</taxon>
        <taxon>Lysobacterales</taxon>
        <taxon>Lysobacteraceae</taxon>
        <taxon>Xanthomonas</taxon>
    </lineage>
</organism>
<dbReference type="PANTHER" id="PTHR35006">
    <property type="entry name" value="GLYOXALASE FAMILY PROTEIN (AFU_ORTHOLOGUE AFUA_5G14830)"/>
    <property type="match status" value="1"/>
</dbReference>
<evidence type="ECO:0000313" key="2">
    <source>
        <dbReference type="Proteomes" id="UP000028012"/>
    </source>
</evidence>
<protein>
    <submittedName>
        <fullName evidence="1">Glyoxalase</fullName>
    </submittedName>
</protein>
<dbReference type="InterPro" id="IPR037523">
    <property type="entry name" value="VOC_core"/>
</dbReference>
<dbReference type="Proteomes" id="UP000028012">
    <property type="component" value="Unassembled WGS sequence"/>
</dbReference>
<dbReference type="RefSeq" id="WP_042822212.1">
    <property type="nucleotide sequence ID" value="NZ_CP053649.1"/>
</dbReference>
<name>A0A098PZ88_9XANT</name>
<dbReference type="InterPro" id="IPR029068">
    <property type="entry name" value="Glyas_Bleomycin-R_OHBP_Dase"/>
</dbReference>
<evidence type="ECO:0000313" key="1">
    <source>
        <dbReference type="EMBL" id="KGE52474.1"/>
    </source>
</evidence>
<comment type="caution">
    <text evidence="1">The sequence shown here is derived from an EMBL/GenBank/DDBJ whole genome shotgun (WGS) entry which is preliminary data.</text>
</comment>
<dbReference type="InterPro" id="IPR004360">
    <property type="entry name" value="Glyas_Fos-R_dOase_dom"/>
</dbReference>
<proteinExistence type="predicted"/>
<accession>A0A098PZ88</accession>